<keyword evidence="3" id="KW-1185">Reference proteome</keyword>
<gene>
    <name evidence="2" type="ORF">PSTT_01973</name>
</gene>
<evidence type="ECO:0000313" key="2">
    <source>
        <dbReference type="EMBL" id="POW15733.1"/>
    </source>
</evidence>
<feature type="region of interest" description="Disordered" evidence="1">
    <location>
        <begin position="1"/>
        <end position="73"/>
    </location>
</feature>
<accession>A0A2S4W1R4</accession>
<feature type="compositionally biased region" description="Polar residues" evidence="1">
    <location>
        <begin position="1"/>
        <end position="12"/>
    </location>
</feature>
<proteinExistence type="predicted"/>
<feature type="compositionally biased region" description="Acidic residues" evidence="1">
    <location>
        <begin position="26"/>
        <end position="43"/>
    </location>
</feature>
<dbReference type="VEuPathDB" id="FungiDB:PSTT_01973"/>
<comment type="caution">
    <text evidence="2">The sequence shown here is derived from an EMBL/GenBank/DDBJ whole genome shotgun (WGS) entry which is preliminary data.</text>
</comment>
<organism evidence="2 3">
    <name type="scientific">Puccinia striiformis</name>
    <dbReference type="NCBI Taxonomy" id="27350"/>
    <lineage>
        <taxon>Eukaryota</taxon>
        <taxon>Fungi</taxon>
        <taxon>Dikarya</taxon>
        <taxon>Basidiomycota</taxon>
        <taxon>Pucciniomycotina</taxon>
        <taxon>Pucciniomycetes</taxon>
        <taxon>Pucciniales</taxon>
        <taxon>Pucciniaceae</taxon>
        <taxon>Puccinia</taxon>
    </lineage>
</organism>
<dbReference type="EMBL" id="PKSL01000011">
    <property type="protein sequence ID" value="POW15733.1"/>
    <property type="molecule type" value="Genomic_DNA"/>
</dbReference>
<reference evidence="2" key="1">
    <citation type="submission" date="2017-12" db="EMBL/GenBank/DDBJ databases">
        <title>Gene loss provides genomic basis for host adaptation in cereal stripe rust fungi.</title>
        <authorList>
            <person name="Xia C."/>
        </authorList>
    </citation>
    <scope>NUCLEOTIDE SEQUENCE [LARGE SCALE GENOMIC DNA]</scope>
    <source>
        <strain evidence="2">93-210</strain>
    </source>
</reference>
<feature type="compositionally biased region" description="Acidic residues" evidence="1">
    <location>
        <begin position="55"/>
        <end position="73"/>
    </location>
</feature>
<evidence type="ECO:0000313" key="3">
    <source>
        <dbReference type="Proteomes" id="UP000239156"/>
    </source>
</evidence>
<name>A0A2S4W1R4_9BASI</name>
<dbReference type="VEuPathDB" id="FungiDB:PSHT_09375"/>
<dbReference type="AlphaFoldDB" id="A0A2S4W1R4"/>
<protein>
    <submittedName>
        <fullName evidence="2">Uncharacterized protein</fullName>
    </submittedName>
</protein>
<evidence type="ECO:0000256" key="1">
    <source>
        <dbReference type="SAM" id="MobiDB-lite"/>
    </source>
</evidence>
<dbReference type="VEuPathDB" id="FungiDB:PSHT_12803"/>
<dbReference type="Proteomes" id="UP000239156">
    <property type="component" value="Unassembled WGS sequence"/>
</dbReference>
<sequence length="253" mass="27508">MESTVLRSFGTQKKSKAPNKTRTAPDESDDSSPEGSEAGDVDEQVPKITQAGDDSTSDNEEDESGDEVEQNNQEETEFLSLDNIENPSDKEEFDTYTTIGCKQLQITLQISIAGLPRLSNVVVFINQITDHLSTAIGGVKYPPALRNACRVGLKITNKYYTFTDSSPLYCIAIVLHPSFWDKYFKLPRIIAPPASAATTAPKPKTGMLAGLGSAAAARGGNCLTDPLDIWLAGALILDDNKPVNPLKWWLAQM</sequence>